<protein>
    <submittedName>
        <fullName evidence="2">MarR family transcriptional regulator</fullName>
    </submittedName>
</protein>
<dbReference type="Pfam" id="PF01047">
    <property type="entry name" value="MarR"/>
    <property type="match status" value="1"/>
</dbReference>
<dbReference type="SUPFAM" id="SSF46785">
    <property type="entry name" value="Winged helix' DNA-binding domain"/>
    <property type="match status" value="1"/>
</dbReference>
<feature type="domain" description="HTH marR-type" evidence="1">
    <location>
        <begin position="15"/>
        <end position="147"/>
    </location>
</feature>
<dbReference type="PANTHER" id="PTHR33164:SF95">
    <property type="entry name" value="TRANSCRIPTIONAL REGULATOR"/>
    <property type="match status" value="1"/>
</dbReference>
<dbReference type="InterPro" id="IPR039422">
    <property type="entry name" value="MarR/SlyA-like"/>
</dbReference>
<gene>
    <name evidence="2" type="ORF">GCM10010411_91020</name>
</gene>
<dbReference type="InterPro" id="IPR000835">
    <property type="entry name" value="HTH_MarR-typ"/>
</dbReference>
<name>A0ABP6D6Q0_9ACTN</name>
<sequence length="152" mass="16529">MGVWDDVQVSAHSVPPRLSFLLVALHARARSGVEQQVSGLDVAPKQAASLVCLGEYGPMSQQELGRRIGVDRTTVVAVVDGLEHAGLIERRRNAADRRAYALHLTAEGRRHQRAAADAIDRAEGQLLGPLGAEERDQLLTLLARLVDWEPAE</sequence>
<dbReference type="EMBL" id="BAAATD010000022">
    <property type="protein sequence ID" value="GAA2637333.1"/>
    <property type="molecule type" value="Genomic_DNA"/>
</dbReference>
<comment type="caution">
    <text evidence="2">The sequence shown here is derived from an EMBL/GenBank/DDBJ whole genome shotgun (WGS) entry which is preliminary data.</text>
</comment>
<proteinExistence type="predicted"/>
<accession>A0ABP6D6Q0</accession>
<evidence type="ECO:0000313" key="2">
    <source>
        <dbReference type="EMBL" id="GAA2637333.1"/>
    </source>
</evidence>
<evidence type="ECO:0000259" key="1">
    <source>
        <dbReference type="PROSITE" id="PS50995"/>
    </source>
</evidence>
<dbReference type="PRINTS" id="PR00598">
    <property type="entry name" value="HTHMARR"/>
</dbReference>
<keyword evidence="3" id="KW-1185">Reference proteome</keyword>
<evidence type="ECO:0000313" key="3">
    <source>
        <dbReference type="Proteomes" id="UP001501509"/>
    </source>
</evidence>
<dbReference type="PANTHER" id="PTHR33164">
    <property type="entry name" value="TRANSCRIPTIONAL REGULATOR, MARR FAMILY"/>
    <property type="match status" value="1"/>
</dbReference>
<dbReference type="Gene3D" id="1.10.10.10">
    <property type="entry name" value="Winged helix-like DNA-binding domain superfamily/Winged helix DNA-binding domain"/>
    <property type="match status" value="1"/>
</dbReference>
<dbReference type="SMART" id="SM00347">
    <property type="entry name" value="HTH_MARR"/>
    <property type="match status" value="1"/>
</dbReference>
<reference evidence="3" key="1">
    <citation type="journal article" date="2019" name="Int. J. Syst. Evol. Microbiol.">
        <title>The Global Catalogue of Microorganisms (GCM) 10K type strain sequencing project: providing services to taxonomists for standard genome sequencing and annotation.</title>
        <authorList>
            <consortium name="The Broad Institute Genomics Platform"/>
            <consortium name="The Broad Institute Genome Sequencing Center for Infectious Disease"/>
            <person name="Wu L."/>
            <person name="Ma J."/>
        </authorList>
    </citation>
    <scope>NUCLEOTIDE SEQUENCE [LARGE SCALE GENOMIC DNA]</scope>
    <source>
        <strain evidence="3">JCM 6833</strain>
    </source>
</reference>
<dbReference type="Proteomes" id="UP001501509">
    <property type="component" value="Unassembled WGS sequence"/>
</dbReference>
<dbReference type="InterPro" id="IPR036390">
    <property type="entry name" value="WH_DNA-bd_sf"/>
</dbReference>
<organism evidence="2 3">
    <name type="scientific">Actinomadura fulvescens</name>
    <dbReference type="NCBI Taxonomy" id="46160"/>
    <lineage>
        <taxon>Bacteria</taxon>
        <taxon>Bacillati</taxon>
        <taxon>Actinomycetota</taxon>
        <taxon>Actinomycetes</taxon>
        <taxon>Streptosporangiales</taxon>
        <taxon>Thermomonosporaceae</taxon>
        <taxon>Actinomadura</taxon>
    </lineage>
</organism>
<dbReference type="InterPro" id="IPR036388">
    <property type="entry name" value="WH-like_DNA-bd_sf"/>
</dbReference>
<dbReference type="PROSITE" id="PS50995">
    <property type="entry name" value="HTH_MARR_2"/>
    <property type="match status" value="1"/>
</dbReference>